<gene>
    <name evidence="1" type="ORF">M422DRAFT_780698</name>
</gene>
<keyword evidence="2" id="KW-1185">Reference proteome</keyword>
<organism evidence="1 2">
    <name type="scientific">Sphaerobolus stellatus (strain SS14)</name>
    <dbReference type="NCBI Taxonomy" id="990650"/>
    <lineage>
        <taxon>Eukaryota</taxon>
        <taxon>Fungi</taxon>
        <taxon>Dikarya</taxon>
        <taxon>Basidiomycota</taxon>
        <taxon>Agaricomycotina</taxon>
        <taxon>Agaricomycetes</taxon>
        <taxon>Phallomycetidae</taxon>
        <taxon>Geastrales</taxon>
        <taxon>Sphaerobolaceae</taxon>
        <taxon>Sphaerobolus</taxon>
    </lineage>
</organism>
<evidence type="ECO:0000313" key="1">
    <source>
        <dbReference type="EMBL" id="KIJ40375.1"/>
    </source>
</evidence>
<dbReference type="Proteomes" id="UP000054279">
    <property type="component" value="Unassembled WGS sequence"/>
</dbReference>
<name>A0A0C9VQ96_SPHS4</name>
<dbReference type="AlphaFoldDB" id="A0A0C9VQ96"/>
<reference evidence="1 2" key="1">
    <citation type="submission" date="2014-06" db="EMBL/GenBank/DDBJ databases">
        <title>Evolutionary Origins and Diversification of the Mycorrhizal Mutualists.</title>
        <authorList>
            <consortium name="DOE Joint Genome Institute"/>
            <consortium name="Mycorrhizal Genomics Consortium"/>
            <person name="Kohler A."/>
            <person name="Kuo A."/>
            <person name="Nagy L.G."/>
            <person name="Floudas D."/>
            <person name="Copeland A."/>
            <person name="Barry K.W."/>
            <person name="Cichocki N."/>
            <person name="Veneault-Fourrey C."/>
            <person name="LaButti K."/>
            <person name="Lindquist E.A."/>
            <person name="Lipzen A."/>
            <person name="Lundell T."/>
            <person name="Morin E."/>
            <person name="Murat C."/>
            <person name="Riley R."/>
            <person name="Ohm R."/>
            <person name="Sun H."/>
            <person name="Tunlid A."/>
            <person name="Henrissat B."/>
            <person name="Grigoriev I.V."/>
            <person name="Hibbett D.S."/>
            <person name="Martin F."/>
        </authorList>
    </citation>
    <scope>NUCLEOTIDE SEQUENCE [LARGE SCALE GENOMIC DNA]</scope>
    <source>
        <strain evidence="1 2">SS14</strain>
    </source>
</reference>
<proteinExistence type="predicted"/>
<dbReference type="EMBL" id="KN837144">
    <property type="protein sequence ID" value="KIJ40375.1"/>
    <property type="molecule type" value="Genomic_DNA"/>
</dbReference>
<accession>A0A0C9VQ96</accession>
<evidence type="ECO:0000313" key="2">
    <source>
        <dbReference type="Proteomes" id="UP000054279"/>
    </source>
</evidence>
<dbReference type="HOGENOM" id="CLU_1435278_0_0_1"/>
<sequence length="189" mass="21760">MATLLFSLPRNLPTSITIRDPAERNKLLTELQPCMRYSAGNKPEALLDTMVPMRTLPKAVDPYSGFTRHRVPVLRFGLPLTIEQLKPLLLSIGYPQGDIPRIIDEHDIEAIITVGEWLSEKIGWNVLLRNVWGSPPNDLMVEMYSNYTHKANYAPPNVVDALKGILETEEEPKWYLDTWRADWDWHLKK</sequence>
<protein>
    <submittedName>
        <fullName evidence="1">Unplaced genomic scaffold SPHSTscaffold_69, whole genome shotgun sequence</fullName>
    </submittedName>
</protein>